<evidence type="ECO:0000256" key="7">
    <source>
        <dbReference type="PROSITE-ProRule" id="PRU01360"/>
    </source>
</evidence>
<feature type="chain" id="PRO_5043791196" evidence="8">
    <location>
        <begin position="25"/>
        <end position="999"/>
    </location>
</feature>
<dbReference type="KEGG" id="fya:KMW28_08860"/>
<feature type="domain" description="TonB-dependent receptor plug" evidence="9">
    <location>
        <begin position="117"/>
        <end position="222"/>
    </location>
</feature>
<evidence type="ECO:0000313" key="11">
    <source>
        <dbReference type="Proteomes" id="UP000678679"/>
    </source>
</evidence>
<evidence type="ECO:0000313" key="10">
    <source>
        <dbReference type="EMBL" id="QWG03678.1"/>
    </source>
</evidence>
<keyword evidence="8" id="KW-0732">Signal</keyword>
<reference evidence="10 11" key="1">
    <citation type="submission" date="2021-05" db="EMBL/GenBank/DDBJ databases">
        <title>Comparative genomic studies on the polysaccharide-degrading batcterial strains of the Flammeovirga genus.</title>
        <authorList>
            <person name="Zewei F."/>
            <person name="Zheng Z."/>
            <person name="Yu L."/>
            <person name="Ruyue G."/>
            <person name="Yanhong M."/>
            <person name="Yuanyuan C."/>
            <person name="Jingyan G."/>
            <person name="Wenjun H."/>
        </authorList>
    </citation>
    <scope>NUCLEOTIDE SEQUENCE [LARGE SCALE GENOMIC DNA]</scope>
    <source>
        <strain evidence="10 11">NBRC:100898</strain>
    </source>
</reference>
<dbReference type="NCBIfam" id="TIGR04056">
    <property type="entry name" value="OMP_RagA_SusC"/>
    <property type="match status" value="1"/>
</dbReference>
<dbReference type="Gene3D" id="2.40.170.20">
    <property type="entry name" value="TonB-dependent receptor, beta-barrel domain"/>
    <property type="match status" value="1"/>
</dbReference>
<comment type="subcellular location">
    <subcellularLocation>
        <location evidence="1 7">Cell outer membrane</location>
        <topology evidence="1 7">Multi-pass membrane protein</topology>
    </subcellularLocation>
</comment>
<evidence type="ECO:0000256" key="3">
    <source>
        <dbReference type="ARBA" id="ARBA00022452"/>
    </source>
</evidence>
<evidence type="ECO:0000256" key="2">
    <source>
        <dbReference type="ARBA" id="ARBA00022448"/>
    </source>
</evidence>
<dbReference type="InterPro" id="IPR008969">
    <property type="entry name" value="CarboxyPept-like_regulatory"/>
</dbReference>
<keyword evidence="10" id="KW-0675">Receptor</keyword>
<protein>
    <submittedName>
        <fullName evidence="10">TonB-dependent receptor</fullName>
    </submittedName>
</protein>
<dbReference type="InterPro" id="IPR012910">
    <property type="entry name" value="Plug_dom"/>
</dbReference>
<dbReference type="InterPro" id="IPR039426">
    <property type="entry name" value="TonB-dep_rcpt-like"/>
</dbReference>
<evidence type="ECO:0000256" key="8">
    <source>
        <dbReference type="SAM" id="SignalP"/>
    </source>
</evidence>
<dbReference type="InterPro" id="IPR023997">
    <property type="entry name" value="TonB-dep_OMP_SusC/RagA_CS"/>
</dbReference>
<gene>
    <name evidence="10" type="ORF">KMW28_08860</name>
</gene>
<proteinExistence type="inferred from homology"/>
<dbReference type="Pfam" id="PF13715">
    <property type="entry name" value="CarbopepD_reg_2"/>
    <property type="match status" value="1"/>
</dbReference>
<sequence>MRIITKLKTLLLFTFLFLVNFTFAQNRMVTGVVSTEAGELLPGVNVAIKGTTTGTITDVQGEFHIETNSESTLIFSFIGFGTVEMKVGSQTKMNVILSEGSEQLEEVIVVGFGEQKKENVTGSLETIGSETIKDRPVTSTSALFQGTLPGVVATQTSGQPGADNMDILIRGSSSINDTPALVIVDGMPMSMNNINPQDIESITVLKDASATAIYGAHAAGGVILITTKRGKEGKVSFGYNGYVGVQTPTMEHKFVGAVEFMELSNLARQNDGVNSNPVFTQDQIDEYRNGSRQGVNWRDAIMSSTAMQQQHNMTVSGGSEKVKYYGSGSFFDQGGLTPNTNFQRYNFRMNVDAKVNDRLTTHFKSAFDNSVRQQPTRGIGSAYYNANIYSPIDPIKWDNGEWNYVRNGNPVRWMEEGGDRTSNWVNTQLMLGAEYKIVDGLKAVVDYNFRYSHDRGKAFNNKHDYYDGDGKLVKTEPNWYEDYNAATTYSGLQARLDYEKHWNNHYLKAMVGYSNETQLWEQGSMTRYNYLTDNIHIIDAGSRDPKDWMMGGTADQWAIQSLYARVNYAFKDRYLFEANIRRDGSSKFGPSHRYGLFPSLSLGWRISEESFLKDVEWVTNLKVRGSWGKVGNQNIGSFDWTPTLAASSAVIGGEGVTAVYYDKTANPDIKWETKTTTNFGLEADFFGRLIGFTVDVFTNRTTDILMNVPVPPQFGYDAPRVNAGIVDNNGWEVSVRHQNQIGDFNYFVNLNLFDNRNNVVDILETGPWIDDMRFTDVGAPMRAWYGFRSDGIYQTDEEAKANTAHYNLNNNIGAGDIKLVDINGDGVIDGDDRELLGDPNPRYMFGINLGGSFKGFDFNILFNGALQRDVVLINEAAVPFFLQATPQEWQVEKAWPNSNEYPKFREEYTVNDPGRYFSDFWIQDGKYIRLKNVTVGYTFSADLLKKVGATSARIYVSGDNLWTSSALWSPTIDPEISNGSRGASYPQLSVYTTGISLNF</sequence>
<dbReference type="PROSITE" id="PS52016">
    <property type="entry name" value="TONB_DEPENDENT_REC_3"/>
    <property type="match status" value="1"/>
</dbReference>
<comment type="similarity">
    <text evidence="7">Belongs to the TonB-dependent receptor family.</text>
</comment>
<dbReference type="InterPro" id="IPR023996">
    <property type="entry name" value="TonB-dep_OMP_SusC/RagA"/>
</dbReference>
<evidence type="ECO:0000256" key="5">
    <source>
        <dbReference type="ARBA" id="ARBA00023136"/>
    </source>
</evidence>
<keyword evidence="2 7" id="KW-0813">Transport</keyword>
<dbReference type="Proteomes" id="UP000678679">
    <property type="component" value="Chromosome 1"/>
</dbReference>
<dbReference type="SUPFAM" id="SSF56935">
    <property type="entry name" value="Porins"/>
    <property type="match status" value="1"/>
</dbReference>
<dbReference type="GO" id="GO:0009279">
    <property type="term" value="C:cell outer membrane"/>
    <property type="evidence" value="ECO:0007669"/>
    <property type="project" value="UniProtKB-SubCell"/>
</dbReference>
<accession>A0AAX1NCC5</accession>
<keyword evidence="4 7" id="KW-0812">Transmembrane</keyword>
<keyword evidence="6 7" id="KW-0998">Cell outer membrane</keyword>
<dbReference type="Gene3D" id="2.60.40.1120">
    <property type="entry name" value="Carboxypeptidase-like, regulatory domain"/>
    <property type="match status" value="1"/>
</dbReference>
<feature type="signal peptide" evidence="8">
    <location>
        <begin position="1"/>
        <end position="24"/>
    </location>
</feature>
<keyword evidence="11" id="KW-1185">Reference proteome</keyword>
<dbReference type="SUPFAM" id="SSF49464">
    <property type="entry name" value="Carboxypeptidase regulatory domain-like"/>
    <property type="match status" value="1"/>
</dbReference>
<evidence type="ECO:0000256" key="4">
    <source>
        <dbReference type="ARBA" id="ARBA00022692"/>
    </source>
</evidence>
<dbReference type="Gene3D" id="2.170.130.10">
    <property type="entry name" value="TonB-dependent receptor, plug domain"/>
    <property type="match status" value="1"/>
</dbReference>
<keyword evidence="5 7" id="KW-0472">Membrane</keyword>
<dbReference type="InterPro" id="IPR036942">
    <property type="entry name" value="Beta-barrel_TonB_sf"/>
</dbReference>
<dbReference type="NCBIfam" id="TIGR04057">
    <property type="entry name" value="SusC_RagA_signa"/>
    <property type="match status" value="1"/>
</dbReference>
<name>A0AAX1NCC5_9BACT</name>
<organism evidence="10 11">
    <name type="scientific">Flammeovirga yaeyamensis</name>
    <dbReference type="NCBI Taxonomy" id="367791"/>
    <lineage>
        <taxon>Bacteria</taxon>
        <taxon>Pseudomonadati</taxon>
        <taxon>Bacteroidota</taxon>
        <taxon>Cytophagia</taxon>
        <taxon>Cytophagales</taxon>
        <taxon>Flammeovirgaceae</taxon>
        <taxon>Flammeovirga</taxon>
    </lineage>
</organism>
<dbReference type="AlphaFoldDB" id="A0AAX1NCC5"/>
<evidence type="ECO:0000256" key="1">
    <source>
        <dbReference type="ARBA" id="ARBA00004571"/>
    </source>
</evidence>
<dbReference type="EMBL" id="CP076132">
    <property type="protein sequence ID" value="QWG03678.1"/>
    <property type="molecule type" value="Genomic_DNA"/>
</dbReference>
<evidence type="ECO:0000256" key="6">
    <source>
        <dbReference type="ARBA" id="ARBA00023237"/>
    </source>
</evidence>
<dbReference type="FunFam" id="2.170.130.10:FF:000003">
    <property type="entry name" value="SusC/RagA family TonB-linked outer membrane protein"/>
    <property type="match status" value="1"/>
</dbReference>
<keyword evidence="3 7" id="KW-1134">Transmembrane beta strand</keyword>
<dbReference type="RefSeq" id="WP_215585822.1">
    <property type="nucleotide sequence ID" value="NZ_CP076132.1"/>
</dbReference>
<evidence type="ECO:0000259" key="9">
    <source>
        <dbReference type="Pfam" id="PF07715"/>
    </source>
</evidence>
<dbReference type="Pfam" id="PF07715">
    <property type="entry name" value="Plug"/>
    <property type="match status" value="1"/>
</dbReference>
<dbReference type="InterPro" id="IPR037066">
    <property type="entry name" value="Plug_dom_sf"/>
</dbReference>